<comment type="caution">
    <text evidence="1">The sequence shown here is derived from an EMBL/GenBank/DDBJ whole genome shotgun (WGS) entry which is preliminary data.</text>
</comment>
<dbReference type="Proteomes" id="UP001342314">
    <property type="component" value="Unassembled WGS sequence"/>
</dbReference>
<dbReference type="EMBL" id="BQKY01000008">
    <property type="protein sequence ID" value="GJN91175.1"/>
    <property type="molecule type" value="Genomic_DNA"/>
</dbReference>
<evidence type="ECO:0000313" key="2">
    <source>
        <dbReference type="Proteomes" id="UP001342314"/>
    </source>
</evidence>
<accession>A0AAV5GF57</accession>
<keyword evidence="2" id="KW-1185">Reference proteome</keyword>
<gene>
    <name evidence="1" type="ORF">Rhopal_004193-T1</name>
</gene>
<proteinExistence type="predicted"/>
<evidence type="ECO:0000313" key="1">
    <source>
        <dbReference type="EMBL" id="GJN91175.1"/>
    </source>
</evidence>
<reference evidence="1 2" key="1">
    <citation type="submission" date="2021-12" db="EMBL/GenBank/DDBJ databases">
        <title>High titer production of polyol ester of fatty acids by Rhodotorula paludigena BS15 towards product separation-free biomass refinery.</title>
        <authorList>
            <person name="Mano J."/>
            <person name="Ono H."/>
            <person name="Tanaka T."/>
            <person name="Naito K."/>
            <person name="Sushida H."/>
            <person name="Ike M."/>
            <person name="Tokuyasu K."/>
            <person name="Kitaoka M."/>
        </authorList>
    </citation>
    <scope>NUCLEOTIDE SEQUENCE [LARGE SCALE GENOMIC DNA]</scope>
    <source>
        <strain evidence="1 2">BS15</strain>
    </source>
</reference>
<dbReference type="AlphaFoldDB" id="A0AAV5GF57"/>
<protein>
    <submittedName>
        <fullName evidence="1">Uncharacterized protein</fullName>
    </submittedName>
</protein>
<name>A0AAV5GF57_9BASI</name>
<sequence>MATDRGKPGSALANKINSFAKVELQLFDSAEVRKRDEAGQFAKVLGLLAPEEHDAFPQVFRILNNEADVGGAFIANFVNPSLDSYNSFIHADYRPYFRIAIFSEVYAGKKEGYVDFSLSLIEQPAAGNNQYTKAFNCRHVYLSDYVETLGLFIDHPAPSLRDDRPVSFTYWPVVYDPPKSGEKRGIDEYGPRLSIGCDIYAELKRLGLTNRKPKTKLDPRLAEIYKRRSRAQ</sequence>
<organism evidence="1 2">
    <name type="scientific">Rhodotorula paludigena</name>
    <dbReference type="NCBI Taxonomy" id="86838"/>
    <lineage>
        <taxon>Eukaryota</taxon>
        <taxon>Fungi</taxon>
        <taxon>Dikarya</taxon>
        <taxon>Basidiomycota</taxon>
        <taxon>Pucciniomycotina</taxon>
        <taxon>Microbotryomycetes</taxon>
        <taxon>Sporidiobolales</taxon>
        <taxon>Sporidiobolaceae</taxon>
        <taxon>Rhodotorula</taxon>
    </lineage>
</organism>